<keyword evidence="20" id="KW-1185">Reference proteome</keyword>
<comment type="similarity">
    <text evidence="2 14">Belongs to the tRNA(His) guanylyltransferase family.</text>
</comment>
<evidence type="ECO:0000256" key="9">
    <source>
        <dbReference type="ARBA" id="ARBA00022741"/>
    </source>
</evidence>
<dbReference type="OrthoDB" id="62560at2759"/>
<name>A0A8H7QD92_9FUNG</name>
<comment type="function">
    <text evidence="1 14">Adds a GMP to the 5'-end of tRNA(His) after transcription and RNase P cleavage.</text>
</comment>
<dbReference type="AlphaFoldDB" id="A0A8H7QD92"/>
<dbReference type="Pfam" id="PF04446">
    <property type="entry name" value="Thg1"/>
    <property type="match status" value="1"/>
</dbReference>
<dbReference type="GO" id="GO:0000287">
    <property type="term" value="F:magnesium ion binding"/>
    <property type="evidence" value="ECO:0007669"/>
    <property type="project" value="UniProtKB-UniRule"/>
</dbReference>
<dbReference type="EC" id="2.7.7.79" evidence="3 14"/>
<comment type="cofactor">
    <cofactor evidence="16">
        <name>Mg(2+)</name>
        <dbReference type="ChEBI" id="CHEBI:18420"/>
    </cofactor>
    <text evidence="16">Binds 2 magnesium ions per subunit.</text>
</comment>
<evidence type="ECO:0000256" key="8">
    <source>
        <dbReference type="ARBA" id="ARBA00022723"/>
    </source>
</evidence>
<evidence type="ECO:0000256" key="6">
    <source>
        <dbReference type="ARBA" id="ARBA00022694"/>
    </source>
</evidence>
<evidence type="ECO:0000259" key="17">
    <source>
        <dbReference type="Pfam" id="PF04446"/>
    </source>
</evidence>
<proteinExistence type="inferred from homology"/>
<feature type="binding site" evidence="15">
    <location>
        <begin position="108"/>
        <end position="109"/>
    </location>
    <ligand>
        <name>GTP</name>
        <dbReference type="ChEBI" id="CHEBI:37565"/>
    </ligand>
</feature>
<dbReference type="PANTHER" id="PTHR12729">
    <property type="entry name" value="TRNA(HIS) GUANYLYLTRANSFERASE-RELATED"/>
    <property type="match status" value="1"/>
</dbReference>
<dbReference type="PANTHER" id="PTHR12729:SF6">
    <property type="entry name" value="TRNA(HIS) GUANYLYLTRANSFERASE-RELATED"/>
    <property type="match status" value="1"/>
</dbReference>
<dbReference type="InterPro" id="IPR007537">
    <property type="entry name" value="tRNAHis_GuaTrfase_Thg1"/>
</dbReference>
<comment type="catalytic activity">
    <reaction evidence="13 14">
        <text>a 5'-end ribonucleotide-tRNA(His) + GTP + ATP + H2O = a 5'-end phospho-guanosine-ribonucleotide-tRNA(His) + AMP + 2 diphosphate + H(+)</text>
        <dbReference type="Rhea" id="RHEA:54564"/>
        <dbReference type="Rhea" id="RHEA-COMP:14193"/>
        <dbReference type="Rhea" id="RHEA-COMP:14917"/>
        <dbReference type="ChEBI" id="CHEBI:15377"/>
        <dbReference type="ChEBI" id="CHEBI:15378"/>
        <dbReference type="ChEBI" id="CHEBI:30616"/>
        <dbReference type="ChEBI" id="CHEBI:33019"/>
        <dbReference type="ChEBI" id="CHEBI:37565"/>
        <dbReference type="ChEBI" id="CHEBI:138282"/>
        <dbReference type="ChEBI" id="CHEBI:141847"/>
        <dbReference type="ChEBI" id="CHEBI:456215"/>
        <dbReference type="EC" id="2.7.7.79"/>
    </reaction>
</comment>
<feature type="binding site" evidence="16">
    <location>
        <position position="62"/>
    </location>
    <ligand>
        <name>Mg(2+)</name>
        <dbReference type="ChEBI" id="CHEBI:18420"/>
        <label>2</label>
        <note>catalytic</note>
    </ligand>
</feature>
<evidence type="ECO:0000256" key="4">
    <source>
        <dbReference type="ARBA" id="ARBA00015443"/>
    </source>
</evidence>
<reference evidence="19" key="1">
    <citation type="submission" date="2020-12" db="EMBL/GenBank/DDBJ databases">
        <title>Metabolic potential, ecology and presence of endohyphal bacteria is reflected in genomic diversity of Mucoromycotina.</title>
        <authorList>
            <person name="Muszewska A."/>
            <person name="Okrasinska A."/>
            <person name="Steczkiewicz K."/>
            <person name="Drgas O."/>
            <person name="Orlowska M."/>
            <person name="Perlinska-Lenart U."/>
            <person name="Aleksandrzak-Piekarczyk T."/>
            <person name="Szatraj K."/>
            <person name="Zielenkiewicz U."/>
            <person name="Pilsyk S."/>
            <person name="Malc E."/>
            <person name="Mieczkowski P."/>
            <person name="Kruszewska J.S."/>
            <person name="Biernat P."/>
            <person name="Pawlowska J."/>
        </authorList>
    </citation>
    <scope>NUCLEOTIDE SEQUENCE</scope>
    <source>
        <strain evidence="19">CBS 226.32</strain>
    </source>
</reference>
<dbReference type="GO" id="GO:0006400">
    <property type="term" value="P:tRNA modification"/>
    <property type="evidence" value="ECO:0007669"/>
    <property type="project" value="UniProtKB-UniRule"/>
</dbReference>
<dbReference type="EMBL" id="JAEPRC010001014">
    <property type="protein sequence ID" value="KAG2190256.1"/>
    <property type="molecule type" value="Genomic_DNA"/>
</dbReference>
<dbReference type="InterPro" id="IPR025845">
    <property type="entry name" value="Thg1_C_dom"/>
</dbReference>
<dbReference type="Gene3D" id="3.30.70.3000">
    <property type="match status" value="1"/>
</dbReference>
<keyword evidence="9 14" id="KW-0547">Nucleotide-binding</keyword>
<feature type="domain" description="Thg1 C-terminal" evidence="18">
    <location>
        <begin position="172"/>
        <end position="258"/>
    </location>
</feature>
<evidence type="ECO:0000256" key="3">
    <source>
        <dbReference type="ARBA" id="ARBA00012511"/>
    </source>
</evidence>
<dbReference type="InterPro" id="IPR024956">
    <property type="entry name" value="tRNAHis_GuaTrfase_cat"/>
</dbReference>
<dbReference type="Pfam" id="PF14413">
    <property type="entry name" value="Thg1C"/>
    <property type="match status" value="1"/>
</dbReference>
<gene>
    <name evidence="19" type="ORF">INT46_005256</name>
</gene>
<organism evidence="19 20">
    <name type="scientific">Mucor plumbeus</name>
    <dbReference type="NCBI Taxonomy" id="97098"/>
    <lineage>
        <taxon>Eukaryota</taxon>
        <taxon>Fungi</taxon>
        <taxon>Fungi incertae sedis</taxon>
        <taxon>Mucoromycota</taxon>
        <taxon>Mucoromycotina</taxon>
        <taxon>Mucoromycetes</taxon>
        <taxon>Mucorales</taxon>
        <taxon>Mucorineae</taxon>
        <taxon>Mucoraceae</taxon>
        <taxon>Mucor</taxon>
    </lineage>
</organism>
<dbReference type="FunFam" id="3.30.70.3000:FF:000001">
    <property type="entry name" value="tRNA(His) guanylyltransferase"/>
    <property type="match status" value="1"/>
</dbReference>
<evidence type="ECO:0000256" key="12">
    <source>
        <dbReference type="ARBA" id="ARBA00032480"/>
    </source>
</evidence>
<evidence type="ECO:0000313" key="19">
    <source>
        <dbReference type="EMBL" id="KAG2190256.1"/>
    </source>
</evidence>
<feature type="binding site" evidence="16">
    <location>
        <position position="109"/>
    </location>
    <ligand>
        <name>Mg(2+)</name>
        <dbReference type="ChEBI" id="CHEBI:18420"/>
        <label>2</label>
        <note>catalytic</note>
    </ligand>
</feature>
<keyword evidence="8 14" id="KW-0479">Metal-binding</keyword>
<accession>A0A8H7QD92</accession>
<feature type="binding site" evidence="16">
    <location>
        <position position="63"/>
    </location>
    <ligand>
        <name>Mg(2+)</name>
        <dbReference type="ChEBI" id="CHEBI:18420"/>
        <label>1</label>
        <note>catalytic</note>
    </ligand>
</feature>
<protein>
    <recommendedName>
        <fullName evidence="4 14">tRNA(His) guanylyltransferase</fullName>
        <ecNumber evidence="3 14">2.7.7.79</ecNumber>
    </recommendedName>
    <alternativeName>
        <fullName evidence="12 14">tRNA-histidine guanylyltransferase</fullName>
    </alternativeName>
</protein>
<evidence type="ECO:0000256" key="5">
    <source>
        <dbReference type="ARBA" id="ARBA00022679"/>
    </source>
</evidence>
<evidence type="ECO:0000256" key="7">
    <source>
        <dbReference type="ARBA" id="ARBA00022695"/>
    </source>
</evidence>
<feature type="binding site" evidence="15">
    <location>
        <begin position="62"/>
        <end position="67"/>
    </location>
    <ligand>
        <name>GTP</name>
        <dbReference type="ChEBI" id="CHEBI:37565"/>
    </ligand>
</feature>
<dbReference type="GO" id="GO:0005525">
    <property type="term" value="F:GTP binding"/>
    <property type="evidence" value="ECO:0007669"/>
    <property type="project" value="UniProtKB-UniRule"/>
</dbReference>
<evidence type="ECO:0000313" key="20">
    <source>
        <dbReference type="Proteomes" id="UP000650833"/>
    </source>
</evidence>
<evidence type="ECO:0000256" key="2">
    <source>
        <dbReference type="ARBA" id="ARBA00010113"/>
    </source>
</evidence>
<evidence type="ECO:0000259" key="18">
    <source>
        <dbReference type="Pfam" id="PF14413"/>
    </source>
</evidence>
<evidence type="ECO:0000256" key="15">
    <source>
        <dbReference type="PIRSR" id="PIRSR028980-1"/>
    </source>
</evidence>
<feature type="binding site" evidence="16">
    <location>
        <position position="62"/>
    </location>
    <ligand>
        <name>Mg(2+)</name>
        <dbReference type="ChEBI" id="CHEBI:18420"/>
        <label>1</label>
        <note>catalytic</note>
    </ligand>
</feature>
<dbReference type="PIRSF" id="PIRSF028980">
    <property type="entry name" value="tRNAHis_guanylyltransferase"/>
    <property type="match status" value="1"/>
</dbReference>
<dbReference type="Proteomes" id="UP000650833">
    <property type="component" value="Unassembled WGS sequence"/>
</dbReference>
<sequence>MSVTVLLLQFDQKNNIFSVPLPSTLILSGKTLIMANSKYEYVRHFELADHMLPNTWLVVRIDGRGFHRFSQTHNFAKPNDRRAIDLMNRCAIEVMKDIKDIILAYGQSDEYSFIIPKTSNLYSRRSSKISSTIVSLFASNYVMHWTKYFGQDKLQYAPCFDSRTVCYPNDKVLRDYLSWRQADCHINNLFNTTFWALVQSGMTEDAAEKHLRGSFSKDKNEILFTQFNINYNKIEPVYRKGSTIIRQKTEVTSISPRNGEEVKRIKLIPTAIHDDIIGQEFWDVHPELLAEK</sequence>
<dbReference type="GO" id="GO:0008193">
    <property type="term" value="F:tRNA guanylyltransferase activity"/>
    <property type="evidence" value="ECO:0007669"/>
    <property type="project" value="UniProtKB-UniRule"/>
</dbReference>
<dbReference type="InterPro" id="IPR038469">
    <property type="entry name" value="tRNAHis_GuaTrfase_Thg1_sf"/>
</dbReference>
<evidence type="ECO:0000256" key="13">
    <source>
        <dbReference type="ARBA" id="ARBA00047281"/>
    </source>
</evidence>
<evidence type="ECO:0000256" key="16">
    <source>
        <dbReference type="PIRSR" id="PIRSR028980-2"/>
    </source>
</evidence>
<keyword evidence="10 14" id="KW-0460">Magnesium</keyword>
<keyword evidence="7 14" id="KW-0548">Nucleotidyltransferase</keyword>
<evidence type="ECO:0000256" key="11">
    <source>
        <dbReference type="ARBA" id="ARBA00023134"/>
    </source>
</evidence>
<comment type="caution">
    <text evidence="19">The sequence shown here is derived from an EMBL/GenBank/DDBJ whole genome shotgun (WGS) entry which is preliminary data.</text>
</comment>
<feature type="domain" description="tRNAHis guanylyltransferase catalytic" evidence="17">
    <location>
        <begin position="39"/>
        <end position="168"/>
    </location>
</feature>
<evidence type="ECO:0000256" key="1">
    <source>
        <dbReference type="ARBA" id="ARBA00002939"/>
    </source>
</evidence>
<keyword evidence="5 14" id="KW-0808">Transferase</keyword>
<evidence type="ECO:0000256" key="10">
    <source>
        <dbReference type="ARBA" id="ARBA00022842"/>
    </source>
</evidence>
<evidence type="ECO:0000256" key="14">
    <source>
        <dbReference type="PIRNR" id="PIRNR028980"/>
    </source>
</evidence>
<feature type="binding site" evidence="16">
    <location>
        <position position="109"/>
    </location>
    <ligand>
        <name>Mg(2+)</name>
        <dbReference type="ChEBI" id="CHEBI:18420"/>
        <label>1</label>
        <note>catalytic</note>
    </ligand>
</feature>
<keyword evidence="11 14" id="KW-0342">GTP-binding</keyword>
<keyword evidence="6 14" id="KW-0819">tRNA processing</keyword>